<feature type="transmembrane region" description="Helical" evidence="1">
    <location>
        <begin position="20"/>
        <end position="36"/>
    </location>
</feature>
<evidence type="ECO:0000313" key="2">
    <source>
        <dbReference type="EMBL" id="PIR45184.1"/>
    </source>
</evidence>
<dbReference type="AlphaFoldDB" id="A0A2H0RGP1"/>
<comment type="caution">
    <text evidence="2">The sequence shown here is derived from an EMBL/GenBank/DDBJ whole genome shotgun (WGS) entry which is preliminary data.</text>
</comment>
<proteinExistence type="predicted"/>
<keyword evidence="1" id="KW-0812">Transmembrane</keyword>
<accession>A0A2H0RGP1</accession>
<sequence length="67" mass="7409">MPTKLGATWVVKIPASAARWASVEGLPLLLMGYYLLRHVKRGRYGYSQGVGLSEPLISPFPKLLPKK</sequence>
<gene>
    <name evidence="2" type="ORF">COV10_00720</name>
</gene>
<keyword evidence="1" id="KW-1133">Transmembrane helix</keyword>
<keyword evidence="1" id="KW-0472">Membrane</keyword>
<dbReference type="Proteomes" id="UP000228767">
    <property type="component" value="Unassembled WGS sequence"/>
</dbReference>
<evidence type="ECO:0000256" key="1">
    <source>
        <dbReference type="SAM" id="Phobius"/>
    </source>
</evidence>
<name>A0A2H0RGP1_9BACT</name>
<protein>
    <submittedName>
        <fullName evidence="2">Uncharacterized protein</fullName>
    </submittedName>
</protein>
<dbReference type="EMBL" id="PCYI01000004">
    <property type="protein sequence ID" value="PIR45184.1"/>
    <property type="molecule type" value="Genomic_DNA"/>
</dbReference>
<organism evidence="2 3">
    <name type="scientific">Candidatus Vogelbacteria bacterium CG10_big_fil_rev_8_21_14_0_10_51_16</name>
    <dbReference type="NCBI Taxonomy" id="1975045"/>
    <lineage>
        <taxon>Bacteria</taxon>
        <taxon>Candidatus Vogeliibacteriota</taxon>
    </lineage>
</organism>
<evidence type="ECO:0000313" key="3">
    <source>
        <dbReference type="Proteomes" id="UP000228767"/>
    </source>
</evidence>
<reference evidence="2 3" key="1">
    <citation type="submission" date="2017-09" db="EMBL/GenBank/DDBJ databases">
        <title>Depth-based differentiation of microbial function through sediment-hosted aquifers and enrichment of novel symbionts in the deep terrestrial subsurface.</title>
        <authorList>
            <person name="Probst A.J."/>
            <person name="Ladd B."/>
            <person name="Jarett J.K."/>
            <person name="Geller-Mcgrath D.E."/>
            <person name="Sieber C.M."/>
            <person name="Emerson J.B."/>
            <person name="Anantharaman K."/>
            <person name="Thomas B.C."/>
            <person name="Malmstrom R."/>
            <person name="Stieglmeier M."/>
            <person name="Klingl A."/>
            <person name="Woyke T."/>
            <person name="Ryan C.M."/>
            <person name="Banfield J.F."/>
        </authorList>
    </citation>
    <scope>NUCLEOTIDE SEQUENCE [LARGE SCALE GENOMIC DNA]</scope>
    <source>
        <strain evidence="2">CG10_big_fil_rev_8_21_14_0_10_51_16</strain>
    </source>
</reference>